<dbReference type="Gene3D" id="2.60.120.260">
    <property type="entry name" value="Galactose-binding domain-like"/>
    <property type="match status" value="1"/>
</dbReference>
<accession>A0A921MQ67</accession>
<evidence type="ECO:0000256" key="1">
    <source>
        <dbReference type="SAM" id="SignalP"/>
    </source>
</evidence>
<dbReference type="Gene3D" id="2.60.40.10">
    <property type="entry name" value="Immunoglobulins"/>
    <property type="match status" value="1"/>
</dbReference>
<feature type="signal peptide" evidence="1">
    <location>
        <begin position="1"/>
        <end position="19"/>
    </location>
</feature>
<evidence type="ECO:0000313" key="2">
    <source>
        <dbReference type="EMBL" id="HJG88500.1"/>
    </source>
</evidence>
<organism evidence="2 3">
    <name type="scientific">Barnesiella viscericola</name>
    <dbReference type="NCBI Taxonomy" id="397865"/>
    <lineage>
        <taxon>Bacteria</taxon>
        <taxon>Pseudomonadati</taxon>
        <taxon>Bacteroidota</taxon>
        <taxon>Bacteroidia</taxon>
        <taxon>Bacteroidales</taxon>
        <taxon>Barnesiellaceae</taxon>
        <taxon>Barnesiella</taxon>
    </lineage>
</organism>
<dbReference type="NCBIfam" id="NF038128">
    <property type="entry name" value="choice_anch_J"/>
    <property type="match status" value="1"/>
</dbReference>
<dbReference type="InterPro" id="IPR013783">
    <property type="entry name" value="Ig-like_fold"/>
</dbReference>
<reference evidence="2" key="1">
    <citation type="journal article" date="2021" name="PeerJ">
        <title>Extensive microbial diversity within the chicken gut microbiome revealed by metagenomics and culture.</title>
        <authorList>
            <person name="Gilroy R."/>
            <person name="Ravi A."/>
            <person name="Getino M."/>
            <person name="Pursley I."/>
            <person name="Horton D.L."/>
            <person name="Alikhan N.F."/>
            <person name="Baker D."/>
            <person name="Gharbi K."/>
            <person name="Hall N."/>
            <person name="Watson M."/>
            <person name="Adriaenssens E.M."/>
            <person name="Foster-Nyarko E."/>
            <person name="Jarju S."/>
            <person name="Secka A."/>
            <person name="Antonio M."/>
            <person name="Oren A."/>
            <person name="Chaudhuri R.R."/>
            <person name="La Ragione R."/>
            <person name="Hildebrand F."/>
            <person name="Pallen M.J."/>
        </authorList>
    </citation>
    <scope>NUCLEOTIDE SEQUENCE</scope>
    <source>
        <strain evidence="2">CHK121-7720</strain>
    </source>
</reference>
<keyword evidence="1" id="KW-0732">Signal</keyword>
<sequence length="760" mass="83987">MKKLLLLLPFWLLATSALAADEMLFNPGFEESGPNSFLGTKFESWYTTGSVLAAETTDKVEGEQSLKVSEAPLAENILYQEIEGPFESGATYRLRIKYKVLTSQSGNDLKLDCFWEDPREQEPTHDIDKLQTDFFTADTWSEKIVETTYPEGATRFQFRVLISKKVVVLFDDFSFQKVEGDAPVPTEPTLTVSPTTFTELSTQLNTPVAYPTVTLTQANLDQPVTITITGKDAKYFSSSVESVTEPTKELIFTYNPTVIGRHTATVTIESAGHYELTQTFSLKGYCTDPANPPTMTLSPATVPAFTAKVGETSTQKVTLSSQNCIDYIYASIEHVKGEAFNISSTFFIKNSPNIITVTFAPKEAGEYHSKIHFTTLEGQELVVDLNGTATEGDTPVEDPLNRVFNWDMSNPRTQLFETFDGAVKNETLQIEGWQNVTPRGERPWWGYEADGEKMAKATGYMGQVSSQESVEMWLVTPPLSYNTEGKTFTFRVKVENFFENCPTKLELYYIDTIPGKPIYFQPIEAGIPTTPDQNGEWNEIHVNLEGQDIQDVFFMAFKYTGLWGNENAATYYLDDLGWGRTDLPEITSDSTQVSMIATQGLDQVSGKITITGKNLNEPIKLSLGGANPSKFKLSAQSLPAEGGSFTVTFNSDNTGVHEAYVKLASRGAADKYIPLSVLVKEQSGIDGSDVQAVSITQWGQRIRVSADQLQQVLLYSASGIHVGQYNAENGAIETPELSRGIYLLQVTSAGASTTHKVIVR</sequence>
<dbReference type="RefSeq" id="WP_273305541.1">
    <property type="nucleotide sequence ID" value="NZ_DYUD01000011.1"/>
</dbReference>
<dbReference type="InterPro" id="IPR026444">
    <property type="entry name" value="Secre_tail"/>
</dbReference>
<dbReference type="NCBIfam" id="TIGR04183">
    <property type="entry name" value="Por_Secre_tail"/>
    <property type="match status" value="1"/>
</dbReference>
<dbReference type="AlphaFoldDB" id="A0A921MQ67"/>
<dbReference type="Proteomes" id="UP000757103">
    <property type="component" value="Unassembled WGS sequence"/>
</dbReference>
<dbReference type="Gene3D" id="2.60.120.200">
    <property type="match status" value="1"/>
</dbReference>
<protein>
    <submittedName>
        <fullName evidence="2">T9SS type A sorting domain-containing protein</fullName>
    </submittedName>
</protein>
<feature type="chain" id="PRO_5037801404" evidence="1">
    <location>
        <begin position="20"/>
        <end position="760"/>
    </location>
</feature>
<evidence type="ECO:0000313" key="3">
    <source>
        <dbReference type="Proteomes" id="UP000757103"/>
    </source>
</evidence>
<comment type="caution">
    <text evidence="2">The sequence shown here is derived from an EMBL/GenBank/DDBJ whole genome shotgun (WGS) entry which is preliminary data.</text>
</comment>
<gene>
    <name evidence="2" type="ORF">K8U91_03335</name>
</gene>
<reference evidence="2" key="2">
    <citation type="submission" date="2021-09" db="EMBL/GenBank/DDBJ databases">
        <authorList>
            <person name="Gilroy R."/>
        </authorList>
    </citation>
    <scope>NUCLEOTIDE SEQUENCE</scope>
    <source>
        <strain evidence="2">CHK121-7720</strain>
    </source>
</reference>
<dbReference type="EMBL" id="DYUD01000011">
    <property type="protein sequence ID" value="HJG88500.1"/>
    <property type="molecule type" value="Genomic_DNA"/>
</dbReference>
<name>A0A921MQ67_9BACT</name>
<proteinExistence type="predicted"/>